<dbReference type="CDD" id="cd06093">
    <property type="entry name" value="PX_domain"/>
    <property type="match status" value="1"/>
</dbReference>
<reference evidence="2" key="1">
    <citation type="submission" date="2021-01" db="EMBL/GenBank/DDBJ databases">
        <authorList>
            <consortium name="Genoscope - CEA"/>
            <person name="William W."/>
        </authorList>
    </citation>
    <scope>NUCLEOTIDE SEQUENCE</scope>
</reference>
<dbReference type="OrthoDB" id="298123at2759"/>
<dbReference type="SMART" id="SM00312">
    <property type="entry name" value="PX"/>
    <property type="match status" value="1"/>
</dbReference>
<dbReference type="AlphaFoldDB" id="A0A8S1RMU3"/>
<dbReference type="Pfam" id="PF00787">
    <property type="entry name" value="PX"/>
    <property type="match status" value="1"/>
</dbReference>
<feature type="domain" description="PX" evidence="1">
    <location>
        <begin position="51"/>
        <end position="160"/>
    </location>
</feature>
<keyword evidence="3" id="KW-1185">Reference proteome</keyword>
<evidence type="ECO:0000313" key="3">
    <source>
        <dbReference type="Proteomes" id="UP000692954"/>
    </source>
</evidence>
<dbReference type="PROSITE" id="PS50195">
    <property type="entry name" value="PX"/>
    <property type="match status" value="1"/>
</dbReference>
<evidence type="ECO:0000313" key="2">
    <source>
        <dbReference type="EMBL" id="CAD8128145.1"/>
    </source>
</evidence>
<dbReference type="InterPro" id="IPR001683">
    <property type="entry name" value="PX_dom"/>
</dbReference>
<name>A0A8S1RMU3_9CILI</name>
<gene>
    <name evidence="2" type="ORF">PSON_ATCC_30995.1.T1830078</name>
</gene>
<dbReference type="EMBL" id="CAJJDN010000183">
    <property type="protein sequence ID" value="CAD8128145.1"/>
    <property type="molecule type" value="Genomic_DNA"/>
</dbReference>
<protein>
    <recommendedName>
        <fullName evidence="1">PX domain-containing protein</fullName>
    </recommendedName>
</protein>
<dbReference type="GO" id="GO:0035091">
    <property type="term" value="F:phosphatidylinositol binding"/>
    <property type="evidence" value="ECO:0007669"/>
    <property type="project" value="InterPro"/>
</dbReference>
<comment type="caution">
    <text evidence="2">The sequence shown here is derived from an EMBL/GenBank/DDBJ whole genome shotgun (WGS) entry which is preliminary data.</text>
</comment>
<dbReference type="Proteomes" id="UP000692954">
    <property type="component" value="Unassembled WGS sequence"/>
</dbReference>
<proteinExistence type="predicted"/>
<sequence>MLPKRQYSFQDQYSQQKASPLQLKRVHSLTSPLQDESVYQLIFTHQVIKNIEIVSLSKEKDNFSLHKKHIVHYVIKITTDYFDYQIQRRYKQFLQLYEQLKPNFEFYEFPQKKLFKSNKSEVVQERRKSLQKFLQTILSSLEQQRPIEFLKFIEIQEQFLRRGFDNIKLHGLSSDQFNLDSLLDPELQKHQPSNDIEKSVICYLHKLNSHKEDRVKIINQLENFLFGKLQYLSFNIIQYLFIGDKDKEIMGLTQMIQNDSDSHIQCNCVLSFLSKLLEFEYNPFAEVSLKAFCELNMKQIKQMKLQNHIKDNQQNKCYKNALILLHRYLEGNPLLDQRIVKFLIEDEEVLRIYQNFKSQRQKLDSTKTLDSSDENITPATTQETIRKFSSKDMILLEDDNTPEFLIKILNLNYEWKLVKQYRNCSLLHLQGQMIKNSYILKCNQIQKIYKLFTEQKQWRNSFKKFEIINKIDDNNFIILESSIWSIKSSYQTFVFLSKFSVKELNENKVCFTVEFLKENLKDYMMYIKKNELLCRKVSYVEILKIDQERIEVITVTNLIDQEQKNHVLPSLLNEDNSFEVQIDKLYQLL</sequence>
<organism evidence="2 3">
    <name type="scientific">Paramecium sonneborni</name>
    <dbReference type="NCBI Taxonomy" id="65129"/>
    <lineage>
        <taxon>Eukaryota</taxon>
        <taxon>Sar</taxon>
        <taxon>Alveolata</taxon>
        <taxon>Ciliophora</taxon>
        <taxon>Intramacronucleata</taxon>
        <taxon>Oligohymenophorea</taxon>
        <taxon>Peniculida</taxon>
        <taxon>Parameciidae</taxon>
        <taxon>Paramecium</taxon>
    </lineage>
</organism>
<accession>A0A8S1RMU3</accession>
<evidence type="ECO:0000259" key="1">
    <source>
        <dbReference type="PROSITE" id="PS50195"/>
    </source>
</evidence>